<accession>A0ABP1S6Z7</accession>
<dbReference type="InterPro" id="IPR050549">
    <property type="entry name" value="MFS_Trehalose_Transporter"/>
</dbReference>
<reference evidence="7 8" key="1">
    <citation type="submission" date="2024-08" db="EMBL/GenBank/DDBJ databases">
        <authorList>
            <person name="Cucini C."/>
            <person name="Frati F."/>
        </authorList>
    </citation>
    <scope>NUCLEOTIDE SEQUENCE [LARGE SCALE GENOMIC DNA]</scope>
</reference>
<sequence length="481" mass="52820">MSPAAINPHIPMLPSRHRRYPQYLACGILCIAGILVGTVTGWSSTAIPSLEKSGHFPLTTSDLSWIASIVNLGTALSAPITGYMIKKFGRKGTILISTVPYIIGWGALAFPLKIWMLYAGRFITGFADGSIIIAASIYLCEIAEPDLRGRLNVVWFVTIRLGILFVNGVGSLLPYHQLSAISFTLSVAFGVSILFLPESPRWLMTQWRVQKAIHSLCWLRDCEKSSPSPAILLEIEEIKAAVVRAENDEKTFSISTYFGKRVFKAMMIACVLIIFREAAGGNVLGYYVVSIFDKTGSALDSHLSGVVVAIAQVIATVITVFYVDRIGRRVLLIFTFLMMSILLILLGLYCQLRTELESWLGSELNQFSGWIPFILFLGYNATNSGGPFVLTFTMSSEVVPTSIIGFVSGLSTLLGFMASFILARYYDDMNNNLGLGPTFWVFAAFSALGATCVHFLVPETVGKTLENIHRRDVKTDKDDAV</sequence>
<dbReference type="PROSITE" id="PS00217">
    <property type="entry name" value="SUGAR_TRANSPORT_2"/>
    <property type="match status" value="1"/>
</dbReference>
<dbReference type="InterPro" id="IPR005828">
    <property type="entry name" value="MFS_sugar_transport-like"/>
</dbReference>
<dbReference type="Proteomes" id="UP001642540">
    <property type="component" value="Unassembled WGS sequence"/>
</dbReference>
<proteinExistence type="predicted"/>
<feature type="transmembrane region" description="Helical" evidence="5">
    <location>
        <begin position="301"/>
        <end position="323"/>
    </location>
</feature>
<keyword evidence="8" id="KW-1185">Reference proteome</keyword>
<feature type="transmembrane region" description="Helical" evidence="5">
    <location>
        <begin position="330"/>
        <end position="349"/>
    </location>
</feature>
<evidence type="ECO:0000313" key="8">
    <source>
        <dbReference type="Proteomes" id="UP001642540"/>
    </source>
</evidence>
<feature type="transmembrane region" description="Helical" evidence="5">
    <location>
        <begin position="438"/>
        <end position="457"/>
    </location>
</feature>
<dbReference type="InterPro" id="IPR036259">
    <property type="entry name" value="MFS_trans_sf"/>
</dbReference>
<feature type="transmembrane region" description="Helical" evidence="5">
    <location>
        <begin position="265"/>
        <end position="289"/>
    </location>
</feature>
<evidence type="ECO:0000259" key="6">
    <source>
        <dbReference type="PROSITE" id="PS50850"/>
    </source>
</evidence>
<dbReference type="InterPro" id="IPR005829">
    <property type="entry name" value="Sugar_transporter_CS"/>
</dbReference>
<gene>
    <name evidence="7" type="ORF">ODALV1_LOCUS30464</name>
</gene>
<dbReference type="PANTHER" id="PTHR48021:SF1">
    <property type="entry name" value="GH07001P-RELATED"/>
    <property type="match status" value="1"/>
</dbReference>
<protein>
    <recommendedName>
        <fullName evidence="6">Major facilitator superfamily (MFS) profile domain-containing protein</fullName>
    </recommendedName>
</protein>
<dbReference type="InterPro" id="IPR020846">
    <property type="entry name" value="MFS_dom"/>
</dbReference>
<feature type="transmembrane region" description="Helical" evidence="5">
    <location>
        <begin position="63"/>
        <end position="85"/>
    </location>
</feature>
<name>A0ABP1S6Z7_9HEXA</name>
<feature type="transmembrane region" description="Helical" evidence="5">
    <location>
        <begin position="118"/>
        <end position="139"/>
    </location>
</feature>
<dbReference type="SUPFAM" id="SSF103473">
    <property type="entry name" value="MFS general substrate transporter"/>
    <property type="match status" value="1"/>
</dbReference>
<organism evidence="7 8">
    <name type="scientific">Orchesella dallaii</name>
    <dbReference type="NCBI Taxonomy" id="48710"/>
    <lineage>
        <taxon>Eukaryota</taxon>
        <taxon>Metazoa</taxon>
        <taxon>Ecdysozoa</taxon>
        <taxon>Arthropoda</taxon>
        <taxon>Hexapoda</taxon>
        <taxon>Collembola</taxon>
        <taxon>Entomobryomorpha</taxon>
        <taxon>Entomobryoidea</taxon>
        <taxon>Orchesellidae</taxon>
        <taxon>Orchesellinae</taxon>
        <taxon>Orchesella</taxon>
    </lineage>
</organism>
<evidence type="ECO:0000313" key="7">
    <source>
        <dbReference type="EMBL" id="CAL8145357.1"/>
    </source>
</evidence>
<evidence type="ECO:0000256" key="1">
    <source>
        <dbReference type="ARBA" id="ARBA00004141"/>
    </source>
</evidence>
<evidence type="ECO:0000256" key="5">
    <source>
        <dbReference type="SAM" id="Phobius"/>
    </source>
</evidence>
<comment type="caution">
    <text evidence="7">The sequence shown here is derived from an EMBL/GenBank/DDBJ whole genome shotgun (WGS) entry which is preliminary data.</text>
</comment>
<dbReference type="Pfam" id="PF00083">
    <property type="entry name" value="Sugar_tr"/>
    <property type="match status" value="1"/>
</dbReference>
<feature type="transmembrane region" description="Helical" evidence="5">
    <location>
        <begin position="151"/>
        <end position="169"/>
    </location>
</feature>
<keyword evidence="3 5" id="KW-1133">Transmembrane helix</keyword>
<evidence type="ECO:0000256" key="2">
    <source>
        <dbReference type="ARBA" id="ARBA00022692"/>
    </source>
</evidence>
<comment type="subcellular location">
    <subcellularLocation>
        <location evidence="1">Membrane</location>
        <topology evidence="1">Multi-pass membrane protein</topology>
    </subcellularLocation>
</comment>
<evidence type="ECO:0000256" key="3">
    <source>
        <dbReference type="ARBA" id="ARBA00022989"/>
    </source>
</evidence>
<dbReference type="EMBL" id="CAXLJM020000164">
    <property type="protein sequence ID" value="CAL8145357.1"/>
    <property type="molecule type" value="Genomic_DNA"/>
</dbReference>
<evidence type="ECO:0000256" key="4">
    <source>
        <dbReference type="ARBA" id="ARBA00023136"/>
    </source>
</evidence>
<feature type="transmembrane region" description="Helical" evidence="5">
    <location>
        <begin position="369"/>
        <end position="391"/>
    </location>
</feature>
<feature type="transmembrane region" description="Helical" evidence="5">
    <location>
        <begin position="175"/>
        <end position="196"/>
    </location>
</feature>
<feature type="transmembrane region" description="Helical" evidence="5">
    <location>
        <begin position="20"/>
        <end position="43"/>
    </location>
</feature>
<keyword evidence="4 5" id="KW-0472">Membrane</keyword>
<feature type="transmembrane region" description="Helical" evidence="5">
    <location>
        <begin position="403"/>
        <end position="426"/>
    </location>
</feature>
<feature type="transmembrane region" description="Helical" evidence="5">
    <location>
        <begin position="92"/>
        <end position="112"/>
    </location>
</feature>
<dbReference type="PANTHER" id="PTHR48021">
    <property type="match status" value="1"/>
</dbReference>
<feature type="domain" description="Major facilitator superfamily (MFS) profile" evidence="6">
    <location>
        <begin position="25"/>
        <end position="461"/>
    </location>
</feature>
<dbReference type="PROSITE" id="PS50850">
    <property type="entry name" value="MFS"/>
    <property type="match status" value="1"/>
</dbReference>
<dbReference type="PROSITE" id="PS00216">
    <property type="entry name" value="SUGAR_TRANSPORT_1"/>
    <property type="match status" value="1"/>
</dbReference>
<dbReference type="Gene3D" id="1.20.1250.20">
    <property type="entry name" value="MFS general substrate transporter like domains"/>
    <property type="match status" value="1"/>
</dbReference>
<keyword evidence="2 5" id="KW-0812">Transmembrane</keyword>